<dbReference type="PANTHER" id="PTHR45339:SF1">
    <property type="entry name" value="HYBRID SIGNAL TRANSDUCTION HISTIDINE KINASE J"/>
    <property type="match status" value="1"/>
</dbReference>
<dbReference type="Pfam" id="PF02518">
    <property type="entry name" value="HATPase_c"/>
    <property type="match status" value="1"/>
</dbReference>
<sequence>MPEAVKELVADDQLDEILRALYRMRDGDFSVRLRKRGSGTVREIASVFNEVVDHSEQLSKELQRVGDVVRDEGRLNERVNVNPSRGAWGESAQALNELLDEVAEPLSEVAQVLDSVAEGRLSRRASTDGRRGELRGDLLRLATTVNRMADQMSGFTEEVTRVAREVGTEGKLGGTARVEGVSGAWREVTESVNQMASRLTVQVRDISEVTTAVARGDLSKKITIDVQGEMLDLKDTVNTMVDQLSTFADEVTRVAREVGTEGKLGGRANVRGVQGIWKDLTENVNSMADNLTNQVRDISQVTTAVARGDLTQKVQVDVQGEMLALKNTVNTMVDQLDSFADEVTRVAREVGTEGKLGGRANVKGVSGIWKDLTDNVNSMANSLTYQVRNISQVTTAVAAGDLTKKITVDAQGEMMELKDTINKMVDQLDSFASEVTRVAREVGTEGKLAGQAHVRDVSGVWKDLTDNVNSMANNLTYQVRQISMVTRAVAAGDLTKKVTVNAKGEILELKDTINVMVDQLSAFADEVTRVAREVGTEGKLGGRANVKGVSGIWKDLTDNVNSMANSLTYQVRNISQVTTAVAAGDLTKKITVDAQGEMMELKDTINKMVDQLDSFASEVTRVAREVGTEGKLAGQAHVRDVSGVWKDLTDNVNSMANNLTYQVRQISMVTRAVAAGDLTKKVTVNAKGEILELKDTINVMVDQLSAFADEVTRVAREVGTEGKLGGRANVKGVSGIWNDLTENVNSMSHNLTTQVRNISEVTTAVAAGDLTKKIDVNAQGEILEVKTTVNTMVDQLSAFATEVTRVAHEVGSQGQLGGQAKVEGVSGTWKQLTDSVNGLAGNLTTQVRAIAEVASAVAEGDLTRNIQVDARGEMEQLKDNINLMVSNLRETTATQRDADWLKSNVARISGHIQGHRDLKELARLIMTEVTPLIGAQHGACYLPEAQDDEENFLFYAGFGFEPGESRRRVRKGVGLIGEALSQQVEQQVGNIPPGYVKVESGLGEASPRNLYILPIVSEERALGVVEFASYGEFREIHKNFLRQLVALLGTTINTILANNRTEHLLEQSQQLTSQLRERSNELQRQQEELRGKNAELRQKATQLANQNRAIELQNQQIQRSRNALEERAHQLQVSSKYKSEFLANMSHELRTPLNSLLILARLLADNGEQNLSPKQVEFAQTIHKAGSDLLLLIDEILDLSKVEAGRAEVQPSEVSIGQLVDYVEATFRPVTGEQGLAFAVDVSPDIPGTLWTDEQRLQQILRNLLSNAVKFTPQGEVRLLIEPAWALEDADLEMFEENEEVIAFTVADTGIGIAEDKLQVIFEAFHQGDGGTSRRFGGTGLGLSISRNFARLLGGEIRVQSVANQGSTFTLLLPVRLPEDAGDRDDQAVGVSSVPMLETGRGDTDPAQDAFGTGFGTGVPINDDFAMPDEDFDAAVAALTDIGHEPLPTVPVLKAPESAAPAGGEAAEEPKEAEARTDPERRAVLAGQRVLIVDDDVRNVFALTSALEAQGLEVLYADNGHAGIARLEANEDISLVLMDVMMPELDGNQTTQRIREMPQFADLPIISLTAKAMQGDRERSLAAGATDYVTKPVDLDHLLDVMRRWLTAGREETIAGAAAEDAAAAAASAGTGADGADDTRTGQNGATADDGDNTRAGTRDNNDPNGDTGTSTPTEDLE</sequence>
<keyword evidence="7" id="KW-0418">Kinase</keyword>
<evidence type="ECO:0000256" key="2">
    <source>
        <dbReference type="ARBA" id="ARBA00004236"/>
    </source>
</evidence>
<dbReference type="Gene3D" id="1.10.287.130">
    <property type="match status" value="1"/>
</dbReference>
<dbReference type="Proteomes" id="UP001156498">
    <property type="component" value="Chromosome"/>
</dbReference>
<feature type="domain" description="HAMP" evidence="14">
    <location>
        <begin position="657"/>
        <end position="709"/>
    </location>
</feature>
<dbReference type="InterPro" id="IPR003661">
    <property type="entry name" value="HisK_dim/P_dom"/>
</dbReference>
<dbReference type="PANTHER" id="PTHR45339">
    <property type="entry name" value="HYBRID SIGNAL TRANSDUCTION HISTIDINE KINASE J"/>
    <property type="match status" value="1"/>
</dbReference>
<dbReference type="SMART" id="SM00388">
    <property type="entry name" value="HisKA"/>
    <property type="match status" value="1"/>
</dbReference>
<dbReference type="RefSeq" id="WP_267946624.1">
    <property type="nucleotide sequence ID" value="NZ_CP113264.1"/>
</dbReference>
<keyword evidence="16" id="KW-1185">Reference proteome</keyword>
<dbReference type="Gene3D" id="1.20.120.1530">
    <property type="match status" value="5"/>
</dbReference>
<reference evidence="15 16" key="1">
    <citation type="journal article" date="2013" name="Int. J. Syst. Evol. Microbiol.">
        <title>Description of Streptomonospora sediminis sp. nov. and Streptomonospora nanhaiensis sp. nov., and reclassification of Nocardiopsis arabia Hozzein &amp; Goodfellow 2008 as Streptomonospora arabica comb. nov. and emended description of the genus Streptomonospora.</title>
        <authorList>
            <person name="Zhang D.F."/>
            <person name="Pan H.Q."/>
            <person name="He J."/>
            <person name="Zhang X.M."/>
            <person name="Zhang Y.G."/>
            <person name="Klenk H.P."/>
            <person name="Hu J.C."/>
            <person name="Li W.J."/>
        </authorList>
    </citation>
    <scope>NUCLEOTIDE SEQUENCE [LARGE SCALE GENOMIC DNA]</scope>
    <source>
        <strain evidence="15 16">12A09</strain>
    </source>
</reference>
<dbReference type="EC" id="2.7.13.3" evidence="3"/>
<dbReference type="Gene3D" id="3.30.450.40">
    <property type="match status" value="1"/>
</dbReference>
<keyword evidence="8" id="KW-0472">Membrane</keyword>
<dbReference type="Pfam" id="PF00072">
    <property type="entry name" value="Response_reg"/>
    <property type="match status" value="1"/>
</dbReference>
<name>A0ABY6YKR8_9ACTN</name>
<dbReference type="PROSITE" id="PS50110">
    <property type="entry name" value="RESPONSE_REGULATORY"/>
    <property type="match status" value="1"/>
</dbReference>
<dbReference type="CDD" id="cd17546">
    <property type="entry name" value="REC_hyHK_CKI1_RcsC-like"/>
    <property type="match status" value="1"/>
</dbReference>
<keyword evidence="8" id="KW-1133">Transmembrane helix</keyword>
<protein>
    <recommendedName>
        <fullName evidence="3">histidine kinase</fullName>
        <ecNumber evidence="3">2.7.13.3</ecNumber>
    </recommendedName>
</protein>
<dbReference type="PRINTS" id="PR00344">
    <property type="entry name" value="BCTRLSENSOR"/>
</dbReference>
<dbReference type="SMART" id="SM00065">
    <property type="entry name" value="GAF"/>
    <property type="match status" value="1"/>
</dbReference>
<feature type="domain" description="HAMP" evidence="14">
    <location>
        <begin position="841"/>
        <end position="893"/>
    </location>
</feature>
<feature type="modified residue" description="4-aspartylphosphate" evidence="10">
    <location>
        <position position="1539"/>
    </location>
</feature>
<evidence type="ECO:0000256" key="3">
    <source>
        <dbReference type="ARBA" id="ARBA00012438"/>
    </source>
</evidence>
<dbReference type="Gene3D" id="1.10.287.950">
    <property type="entry name" value="Methyl-accepting chemotaxis protein"/>
    <property type="match status" value="1"/>
</dbReference>
<feature type="region of interest" description="Disordered" evidence="11">
    <location>
        <begin position="1629"/>
        <end position="1678"/>
    </location>
</feature>
<evidence type="ECO:0000256" key="4">
    <source>
        <dbReference type="ARBA" id="ARBA00022553"/>
    </source>
</evidence>
<dbReference type="SMART" id="SM00387">
    <property type="entry name" value="HATPase_c"/>
    <property type="match status" value="1"/>
</dbReference>
<feature type="region of interest" description="Disordered" evidence="11">
    <location>
        <begin position="1070"/>
        <end position="1093"/>
    </location>
</feature>
<evidence type="ECO:0000313" key="15">
    <source>
        <dbReference type="EMBL" id="WAE72826.1"/>
    </source>
</evidence>
<accession>A0ABY6YKR8</accession>
<dbReference type="CDD" id="cd00082">
    <property type="entry name" value="HisKA"/>
    <property type="match status" value="1"/>
</dbReference>
<feature type="domain" description="HAMP" evidence="14">
    <location>
        <begin position="473"/>
        <end position="525"/>
    </location>
</feature>
<evidence type="ECO:0000256" key="1">
    <source>
        <dbReference type="ARBA" id="ARBA00000085"/>
    </source>
</evidence>
<dbReference type="CDD" id="cd16922">
    <property type="entry name" value="HATPase_EvgS-ArcB-TorS-like"/>
    <property type="match status" value="1"/>
</dbReference>
<comment type="catalytic activity">
    <reaction evidence="1">
        <text>ATP + protein L-histidine = ADP + protein N-phospho-L-histidine.</text>
        <dbReference type="EC" id="2.7.13.3"/>
    </reaction>
</comment>
<dbReference type="InterPro" id="IPR001789">
    <property type="entry name" value="Sig_transdc_resp-reg_receiver"/>
</dbReference>
<evidence type="ECO:0000259" key="13">
    <source>
        <dbReference type="PROSITE" id="PS50110"/>
    </source>
</evidence>
<evidence type="ECO:0000259" key="14">
    <source>
        <dbReference type="PROSITE" id="PS50885"/>
    </source>
</evidence>
<dbReference type="InterPro" id="IPR003660">
    <property type="entry name" value="HAMP_dom"/>
</dbReference>
<feature type="domain" description="HAMP" evidence="14">
    <location>
        <begin position="13"/>
        <end position="60"/>
    </location>
</feature>
<dbReference type="Gene3D" id="3.30.565.10">
    <property type="entry name" value="Histidine kinase-like ATPase, C-terminal domain"/>
    <property type="match status" value="1"/>
</dbReference>
<dbReference type="InterPro" id="IPR003018">
    <property type="entry name" value="GAF"/>
</dbReference>
<evidence type="ECO:0000256" key="6">
    <source>
        <dbReference type="ARBA" id="ARBA00022692"/>
    </source>
</evidence>
<dbReference type="PROSITE" id="PS50885">
    <property type="entry name" value="HAMP"/>
    <property type="match status" value="10"/>
</dbReference>
<dbReference type="InterPro" id="IPR004358">
    <property type="entry name" value="Sig_transdc_His_kin-like_C"/>
</dbReference>
<evidence type="ECO:0000256" key="5">
    <source>
        <dbReference type="ARBA" id="ARBA00022679"/>
    </source>
</evidence>
<dbReference type="Pfam" id="PF00672">
    <property type="entry name" value="HAMP"/>
    <property type="match status" value="4"/>
</dbReference>
<comment type="subcellular location">
    <subcellularLocation>
        <location evidence="2">Cell membrane</location>
    </subcellularLocation>
</comment>
<feature type="compositionally biased region" description="Basic and acidic residues" evidence="11">
    <location>
        <begin position="1075"/>
        <end position="1093"/>
    </location>
</feature>
<feature type="compositionally biased region" description="Basic and acidic residues" evidence="11">
    <location>
        <begin position="1468"/>
        <end position="1479"/>
    </location>
</feature>
<dbReference type="Gene3D" id="3.40.50.2300">
    <property type="match status" value="1"/>
</dbReference>
<evidence type="ECO:0000256" key="11">
    <source>
        <dbReference type="SAM" id="MobiDB-lite"/>
    </source>
</evidence>
<evidence type="ECO:0000256" key="8">
    <source>
        <dbReference type="ARBA" id="ARBA00022989"/>
    </source>
</evidence>
<dbReference type="PROSITE" id="PS50109">
    <property type="entry name" value="HIS_KIN"/>
    <property type="match status" value="1"/>
</dbReference>
<feature type="domain" description="HAMP" evidence="14">
    <location>
        <begin position="381"/>
        <end position="433"/>
    </location>
</feature>
<evidence type="ECO:0000256" key="7">
    <source>
        <dbReference type="ARBA" id="ARBA00022777"/>
    </source>
</evidence>
<dbReference type="Pfam" id="PF00512">
    <property type="entry name" value="HisKA"/>
    <property type="match status" value="1"/>
</dbReference>
<keyword evidence="5" id="KW-0808">Transferase</keyword>
<dbReference type="SUPFAM" id="SSF52172">
    <property type="entry name" value="CheY-like"/>
    <property type="match status" value="1"/>
</dbReference>
<dbReference type="SUPFAM" id="SSF47384">
    <property type="entry name" value="Homodimeric domain of signal transducing histidine kinase"/>
    <property type="match status" value="1"/>
</dbReference>
<dbReference type="SUPFAM" id="SSF55781">
    <property type="entry name" value="GAF domain-like"/>
    <property type="match status" value="1"/>
</dbReference>
<organism evidence="15 16">
    <name type="scientific">Streptomonospora nanhaiensis</name>
    <dbReference type="NCBI Taxonomy" id="1323731"/>
    <lineage>
        <taxon>Bacteria</taxon>
        <taxon>Bacillati</taxon>
        <taxon>Actinomycetota</taxon>
        <taxon>Actinomycetes</taxon>
        <taxon>Streptosporangiales</taxon>
        <taxon>Nocardiopsidaceae</taxon>
        <taxon>Streptomonospora</taxon>
    </lineage>
</organism>
<dbReference type="InterPro" id="IPR003594">
    <property type="entry name" value="HATPase_dom"/>
</dbReference>
<evidence type="ECO:0000259" key="12">
    <source>
        <dbReference type="PROSITE" id="PS50109"/>
    </source>
</evidence>
<dbReference type="InterPro" id="IPR029016">
    <property type="entry name" value="GAF-like_dom_sf"/>
</dbReference>
<feature type="domain" description="HAMP" evidence="14">
    <location>
        <begin position="100"/>
        <end position="157"/>
    </location>
</feature>
<dbReference type="SUPFAM" id="SSF55874">
    <property type="entry name" value="ATPase domain of HSP90 chaperone/DNA topoisomerase II/histidine kinase"/>
    <property type="match status" value="1"/>
</dbReference>
<dbReference type="SUPFAM" id="SSF58104">
    <property type="entry name" value="Methyl-accepting chemotaxis protein (MCP) signaling domain"/>
    <property type="match status" value="4"/>
</dbReference>
<dbReference type="Pfam" id="PF18947">
    <property type="entry name" value="HAMP_2"/>
    <property type="match status" value="5"/>
</dbReference>
<dbReference type="InterPro" id="IPR036097">
    <property type="entry name" value="HisK_dim/P_sf"/>
</dbReference>
<feature type="domain" description="HAMP" evidence="14">
    <location>
        <begin position="749"/>
        <end position="801"/>
    </location>
</feature>
<gene>
    <name evidence="15" type="ORF">OUQ99_27230</name>
</gene>
<evidence type="ECO:0000256" key="9">
    <source>
        <dbReference type="ARBA" id="ARBA00023012"/>
    </source>
</evidence>
<dbReference type="SMART" id="SM00448">
    <property type="entry name" value="REC"/>
    <property type="match status" value="1"/>
</dbReference>
<feature type="domain" description="HAMP" evidence="14">
    <location>
        <begin position="289"/>
        <end position="341"/>
    </location>
</feature>
<keyword evidence="9" id="KW-0902">Two-component regulatory system</keyword>
<dbReference type="CDD" id="cd06225">
    <property type="entry name" value="HAMP"/>
    <property type="match status" value="9"/>
</dbReference>
<dbReference type="SMART" id="SM00304">
    <property type="entry name" value="HAMP"/>
    <property type="match status" value="10"/>
</dbReference>
<keyword evidence="4 10" id="KW-0597">Phosphoprotein</keyword>
<dbReference type="InterPro" id="IPR005467">
    <property type="entry name" value="His_kinase_dom"/>
</dbReference>
<feature type="region of interest" description="Disordered" evidence="11">
    <location>
        <begin position="1458"/>
        <end position="1479"/>
    </location>
</feature>
<feature type="domain" description="Histidine kinase" evidence="12">
    <location>
        <begin position="1144"/>
        <end position="1377"/>
    </location>
</feature>
<feature type="domain" description="HAMP" evidence="14">
    <location>
        <begin position="565"/>
        <end position="617"/>
    </location>
</feature>
<evidence type="ECO:0000313" key="16">
    <source>
        <dbReference type="Proteomes" id="UP001156498"/>
    </source>
</evidence>
<dbReference type="EMBL" id="CP113264">
    <property type="protein sequence ID" value="WAE72826.1"/>
    <property type="molecule type" value="Genomic_DNA"/>
</dbReference>
<feature type="domain" description="HAMP" evidence="14">
    <location>
        <begin position="197"/>
        <end position="249"/>
    </location>
</feature>
<evidence type="ECO:0000256" key="10">
    <source>
        <dbReference type="PROSITE-ProRule" id="PRU00169"/>
    </source>
</evidence>
<feature type="domain" description="Response regulatory" evidence="13">
    <location>
        <begin position="1489"/>
        <end position="1606"/>
    </location>
</feature>
<feature type="compositionally biased region" description="Polar residues" evidence="11">
    <location>
        <begin position="1663"/>
        <end position="1678"/>
    </location>
</feature>
<dbReference type="InterPro" id="IPR011006">
    <property type="entry name" value="CheY-like_superfamily"/>
</dbReference>
<proteinExistence type="predicted"/>
<dbReference type="Pfam" id="PF13185">
    <property type="entry name" value="GAF_2"/>
    <property type="match status" value="1"/>
</dbReference>
<keyword evidence="6" id="KW-0812">Transmembrane</keyword>
<dbReference type="InterPro" id="IPR036890">
    <property type="entry name" value="HATPase_C_sf"/>
</dbReference>